<name>A0A450S9N5_9GAMM</name>
<protein>
    <submittedName>
        <fullName evidence="2">RNA ligase</fullName>
    </submittedName>
</protein>
<dbReference type="AlphaFoldDB" id="A0A450S9N5"/>
<dbReference type="Gene3D" id="3.30.1490.70">
    <property type="match status" value="1"/>
</dbReference>
<accession>A0A450S9N5</accession>
<reference evidence="2" key="1">
    <citation type="submission" date="2019-02" db="EMBL/GenBank/DDBJ databases">
        <authorList>
            <person name="Gruber-Vodicka R. H."/>
            <person name="Seah K. B. B."/>
        </authorList>
    </citation>
    <scope>NUCLEOTIDE SEQUENCE</scope>
    <source>
        <strain evidence="2">BECK_BZ106</strain>
    </source>
</reference>
<dbReference type="Pfam" id="PF09414">
    <property type="entry name" value="RNA_ligase"/>
    <property type="match status" value="1"/>
</dbReference>
<proteinExistence type="predicted"/>
<evidence type="ECO:0000259" key="1">
    <source>
        <dbReference type="Pfam" id="PF09414"/>
    </source>
</evidence>
<gene>
    <name evidence="2" type="ORF">BECKFW1821B_GA0114236_100432</name>
</gene>
<sequence>MSEYHKIQTVYKRDPANKHKTLLMGAYSMPEFEYLANNTWVFTEKVDGTNIRVYIKDGEVRIGGKTDEAQIPTHLSRALDELFTPKHDALLENFKDADVCLYGEGYGAKIQKGGGLYRQDQGFVLFDIRIGEWWLKREDIEEIAGGLGIDIVPVIGYGTLDEMIDMARNGFDSRWGKFAAEGIVARPTVELKTRAGKRIITKIKGKDFPVYTDK</sequence>
<dbReference type="InterPro" id="IPR021122">
    <property type="entry name" value="RNA_ligase_dom_REL/Rnl2"/>
</dbReference>
<dbReference type="EMBL" id="CAADFD010000004">
    <property type="protein sequence ID" value="VFJ48741.1"/>
    <property type="molecule type" value="Genomic_DNA"/>
</dbReference>
<dbReference type="GO" id="GO:0016874">
    <property type="term" value="F:ligase activity"/>
    <property type="evidence" value="ECO:0007669"/>
    <property type="project" value="UniProtKB-KW"/>
</dbReference>
<organism evidence="2">
    <name type="scientific">Candidatus Kentrum sp. FW</name>
    <dbReference type="NCBI Taxonomy" id="2126338"/>
    <lineage>
        <taxon>Bacteria</taxon>
        <taxon>Pseudomonadati</taxon>
        <taxon>Pseudomonadota</taxon>
        <taxon>Gammaproteobacteria</taxon>
        <taxon>Candidatus Kentrum</taxon>
    </lineage>
</organism>
<dbReference type="SUPFAM" id="SSF56091">
    <property type="entry name" value="DNA ligase/mRNA capping enzyme, catalytic domain"/>
    <property type="match status" value="1"/>
</dbReference>
<evidence type="ECO:0000313" key="2">
    <source>
        <dbReference type="EMBL" id="VFJ48741.1"/>
    </source>
</evidence>
<keyword evidence="2" id="KW-0436">Ligase</keyword>
<dbReference type="Gene3D" id="3.30.470.30">
    <property type="entry name" value="DNA ligase/mRNA capping enzyme"/>
    <property type="match status" value="1"/>
</dbReference>
<feature type="domain" description="RNA ligase" evidence="1">
    <location>
        <begin position="39"/>
        <end position="203"/>
    </location>
</feature>